<proteinExistence type="predicted"/>
<dbReference type="Proteomes" id="UP000314294">
    <property type="component" value="Unassembled WGS sequence"/>
</dbReference>
<feature type="region of interest" description="Disordered" evidence="1">
    <location>
        <begin position="1"/>
        <end position="26"/>
    </location>
</feature>
<evidence type="ECO:0000313" key="3">
    <source>
        <dbReference type="Proteomes" id="UP000314294"/>
    </source>
</evidence>
<dbReference type="AlphaFoldDB" id="A0A4Z2ED13"/>
<organism evidence="2 3">
    <name type="scientific">Liparis tanakae</name>
    <name type="common">Tanaka's snailfish</name>
    <dbReference type="NCBI Taxonomy" id="230148"/>
    <lineage>
        <taxon>Eukaryota</taxon>
        <taxon>Metazoa</taxon>
        <taxon>Chordata</taxon>
        <taxon>Craniata</taxon>
        <taxon>Vertebrata</taxon>
        <taxon>Euteleostomi</taxon>
        <taxon>Actinopterygii</taxon>
        <taxon>Neopterygii</taxon>
        <taxon>Teleostei</taxon>
        <taxon>Neoteleostei</taxon>
        <taxon>Acanthomorphata</taxon>
        <taxon>Eupercaria</taxon>
        <taxon>Perciformes</taxon>
        <taxon>Cottioidei</taxon>
        <taxon>Cottales</taxon>
        <taxon>Liparidae</taxon>
        <taxon>Liparis</taxon>
    </lineage>
</organism>
<reference evidence="2 3" key="1">
    <citation type="submission" date="2019-03" db="EMBL/GenBank/DDBJ databases">
        <title>First draft genome of Liparis tanakae, snailfish: a comprehensive survey of snailfish specific genes.</title>
        <authorList>
            <person name="Kim W."/>
            <person name="Song I."/>
            <person name="Jeong J.-H."/>
            <person name="Kim D."/>
            <person name="Kim S."/>
            <person name="Ryu S."/>
            <person name="Song J.Y."/>
            <person name="Lee S.K."/>
        </authorList>
    </citation>
    <scope>NUCLEOTIDE SEQUENCE [LARGE SCALE GENOMIC DNA]</scope>
    <source>
        <tissue evidence="2">Muscle</tissue>
    </source>
</reference>
<comment type="caution">
    <text evidence="2">The sequence shown here is derived from an EMBL/GenBank/DDBJ whole genome shotgun (WGS) entry which is preliminary data.</text>
</comment>
<accession>A0A4Z2ED13</accession>
<evidence type="ECO:0000256" key="1">
    <source>
        <dbReference type="SAM" id="MobiDB-lite"/>
    </source>
</evidence>
<dbReference type="EMBL" id="SRLO01009573">
    <property type="protein sequence ID" value="TNN26746.1"/>
    <property type="molecule type" value="Genomic_DNA"/>
</dbReference>
<protein>
    <submittedName>
        <fullName evidence="2">Uncharacterized protein</fullName>
    </submittedName>
</protein>
<name>A0A4Z2ED13_9TELE</name>
<keyword evidence="3" id="KW-1185">Reference proteome</keyword>
<evidence type="ECO:0000313" key="2">
    <source>
        <dbReference type="EMBL" id="TNN26746.1"/>
    </source>
</evidence>
<sequence>MRRRKTEDGWKDDKIRADVGNKTETE</sequence>
<gene>
    <name evidence="2" type="ORF">EYF80_063116</name>
</gene>